<feature type="domain" description="HTH tetR-type" evidence="5">
    <location>
        <begin position="1"/>
        <end position="56"/>
    </location>
</feature>
<evidence type="ECO:0000313" key="6">
    <source>
        <dbReference type="EMBL" id="XCH10060.1"/>
    </source>
</evidence>
<dbReference type="Pfam" id="PF16925">
    <property type="entry name" value="TetR_C_13"/>
    <property type="match status" value="1"/>
</dbReference>
<dbReference type="EMBL" id="CP159279">
    <property type="protein sequence ID" value="XCH10060.1"/>
    <property type="molecule type" value="Genomic_DNA"/>
</dbReference>
<reference evidence="6" key="1">
    <citation type="submission" date="2024-06" db="EMBL/GenBank/DDBJ databases">
        <title>Biodegradation of dimethachlon by Arthrobacter sp. K5: mechanistic insights and ecological implications.</title>
        <authorList>
            <person name="Hu S."/>
            <person name="Lu P."/>
        </authorList>
    </citation>
    <scope>NUCLEOTIDE SEQUENCE</scope>
    <source>
        <strain evidence="6">K5</strain>
    </source>
</reference>
<proteinExistence type="predicted"/>
<dbReference type="PROSITE" id="PS01081">
    <property type="entry name" value="HTH_TETR_1"/>
    <property type="match status" value="1"/>
</dbReference>
<dbReference type="Gene3D" id="1.10.357.10">
    <property type="entry name" value="Tetracycline Repressor, domain 2"/>
    <property type="match status" value="1"/>
</dbReference>
<dbReference type="Gene3D" id="1.10.10.60">
    <property type="entry name" value="Homeodomain-like"/>
    <property type="match status" value="1"/>
</dbReference>
<accession>A0AAU8EKX7</accession>
<dbReference type="PANTHER" id="PTHR47506">
    <property type="entry name" value="TRANSCRIPTIONAL REGULATORY PROTEIN"/>
    <property type="match status" value="1"/>
</dbReference>
<dbReference type="InterPro" id="IPR001647">
    <property type="entry name" value="HTH_TetR"/>
</dbReference>
<name>A0AAU8EKX7_9MICC</name>
<dbReference type="InterPro" id="IPR036271">
    <property type="entry name" value="Tet_transcr_reg_TetR-rel_C_sf"/>
</dbReference>
<dbReference type="SUPFAM" id="SSF48498">
    <property type="entry name" value="Tetracyclin repressor-like, C-terminal domain"/>
    <property type="match status" value="1"/>
</dbReference>
<protein>
    <submittedName>
        <fullName evidence="6">TetR/AcrR family transcriptional regulator</fullName>
    </submittedName>
</protein>
<evidence type="ECO:0000259" key="5">
    <source>
        <dbReference type="PROSITE" id="PS50977"/>
    </source>
</evidence>
<dbReference type="RefSeq" id="WP_353710733.1">
    <property type="nucleotide sequence ID" value="NZ_CP159279.1"/>
</dbReference>
<dbReference type="GO" id="GO:0003677">
    <property type="term" value="F:DNA binding"/>
    <property type="evidence" value="ECO:0007669"/>
    <property type="project" value="UniProtKB-UniRule"/>
</dbReference>
<dbReference type="PRINTS" id="PR00455">
    <property type="entry name" value="HTHTETR"/>
</dbReference>
<evidence type="ECO:0000256" key="3">
    <source>
        <dbReference type="ARBA" id="ARBA00023163"/>
    </source>
</evidence>
<evidence type="ECO:0000256" key="1">
    <source>
        <dbReference type="ARBA" id="ARBA00023015"/>
    </source>
</evidence>
<evidence type="ECO:0000256" key="4">
    <source>
        <dbReference type="PROSITE-ProRule" id="PRU00335"/>
    </source>
</evidence>
<keyword evidence="1" id="KW-0805">Transcription regulation</keyword>
<feature type="DNA-binding region" description="H-T-H motif" evidence="4">
    <location>
        <begin position="19"/>
        <end position="38"/>
    </location>
</feature>
<keyword evidence="2 4" id="KW-0238">DNA-binding</keyword>
<evidence type="ECO:0000256" key="2">
    <source>
        <dbReference type="ARBA" id="ARBA00023125"/>
    </source>
</evidence>
<dbReference type="InterPro" id="IPR011075">
    <property type="entry name" value="TetR_C"/>
</dbReference>
<dbReference type="PROSITE" id="PS50977">
    <property type="entry name" value="HTH_TETR_2"/>
    <property type="match status" value="1"/>
</dbReference>
<dbReference type="AlphaFoldDB" id="A0AAU8EKX7"/>
<sequence length="184" mass="19840">MALQTAMELFWRQGYEGTSVADLTKALGINPPSLYAAFGSKRDLFEKTLDRYMCERSVQLKEAMAQPTAHEAVLHLLTGRAEVFTAPGRPFGCMTVQAGLASGEPHHEIVDLLTAAREQMRQTVLDRFEKALAEGDLPAGTDCSALARYVMAAVYGLSVEAASGAPREELISAATLASQVVPRP</sequence>
<dbReference type="InterPro" id="IPR009057">
    <property type="entry name" value="Homeodomain-like_sf"/>
</dbReference>
<organism evidence="6">
    <name type="scientific">Arthrobacter sp. K5</name>
    <dbReference type="NCBI Taxonomy" id="2839623"/>
    <lineage>
        <taxon>Bacteria</taxon>
        <taxon>Bacillati</taxon>
        <taxon>Actinomycetota</taxon>
        <taxon>Actinomycetes</taxon>
        <taxon>Micrococcales</taxon>
        <taxon>Micrococcaceae</taxon>
        <taxon>Arthrobacter</taxon>
    </lineage>
</organism>
<dbReference type="Pfam" id="PF00440">
    <property type="entry name" value="TetR_N"/>
    <property type="match status" value="1"/>
</dbReference>
<dbReference type="SUPFAM" id="SSF46689">
    <property type="entry name" value="Homeodomain-like"/>
    <property type="match status" value="1"/>
</dbReference>
<keyword evidence="3" id="KW-0804">Transcription</keyword>
<dbReference type="PANTHER" id="PTHR47506:SF1">
    <property type="entry name" value="HTH-TYPE TRANSCRIPTIONAL REGULATOR YJDC"/>
    <property type="match status" value="1"/>
</dbReference>
<dbReference type="InterPro" id="IPR023772">
    <property type="entry name" value="DNA-bd_HTH_TetR-type_CS"/>
</dbReference>
<gene>
    <name evidence="6" type="ORF">ABRP34_14575</name>
</gene>